<protein>
    <submittedName>
        <fullName evidence="1">Amidinotransferase</fullName>
    </submittedName>
</protein>
<dbReference type="Gene3D" id="3.75.10.10">
    <property type="entry name" value="L-arginine/glycine Amidinotransferase, Chain A"/>
    <property type="match status" value="1"/>
</dbReference>
<dbReference type="EMBL" id="CM001022">
    <property type="protein sequence ID" value="EFQ24318.1"/>
    <property type="molecule type" value="Genomic_DNA"/>
</dbReference>
<keyword evidence="1" id="KW-0808">Transferase</keyword>
<dbReference type="SUPFAM" id="SSF55909">
    <property type="entry name" value="Pentein"/>
    <property type="match status" value="1"/>
</dbReference>
<dbReference type="HOGENOM" id="CLU_057463_1_0_0"/>
<dbReference type="Pfam" id="PF19420">
    <property type="entry name" value="DDAH_eukar"/>
    <property type="match status" value="1"/>
</dbReference>
<keyword evidence="2" id="KW-1185">Reference proteome</keyword>
<dbReference type="STRING" id="584708.Apau_1904"/>
<dbReference type="PANTHER" id="PTHR47271">
    <property type="entry name" value="ARGININE DEIMINASE"/>
    <property type="match status" value="1"/>
</dbReference>
<evidence type="ECO:0000313" key="1">
    <source>
        <dbReference type="EMBL" id="EFQ24318.1"/>
    </source>
</evidence>
<dbReference type="GO" id="GO:0016990">
    <property type="term" value="F:arginine deiminase activity"/>
    <property type="evidence" value="ECO:0007669"/>
    <property type="project" value="TreeGrafter"/>
</dbReference>
<evidence type="ECO:0000313" key="2">
    <source>
        <dbReference type="Proteomes" id="UP000005096"/>
    </source>
</evidence>
<dbReference type="RefSeq" id="WP_006301551.1">
    <property type="nucleotide sequence ID" value="NZ_CM001022.1"/>
</dbReference>
<dbReference type="PANTHER" id="PTHR47271:SF2">
    <property type="entry name" value="ARGININE DEIMINASE"/>
    <property type="match status" value="1"/>
</dbReference>
<reference evidence="1 2" key="1">
    <citation type="journal article" date="2010" name="Stand. Genomic Sci.">
        <title>Non-contiguous finished genome sequence of Aminomonas paucivorans type strain (GLU-3).</title>
        <authorList>
            <person name="Pitluck S."/>
            <person name="Yasawong M."/>
            <person name="Held B."/>
            <person name="Lapidus A."/>
            <person name="Nolan M."/>
            <person name="Copeland A."/>
            <person name="Lucas S."/>
            <person name="Del Rio T.G."/>
            <person name="Tice H."/>
            <person name="Cheng J.F."/>
            <person name="Chertkov O."/>
            <person name="Goodwin L."/>
            <person name="Tapia R."/>
            <person name="Han C."/>
            <person name="Liolios K."/>
            <person name="Ivanova N."/>
            <person name="Mavromatis K."/>
            <person name="Ovchinnikova G."/>
            <person name="Pati A."/>
            <person name="Chen A."/>
            <person name="Palaniappan K."/>
            <person name="Land M."/>
            <person name="Hauser L."/>
            <person name="Chang Y.J."/>
            <person name="Jeffries C.D."/>
            <person name="Pukall R."/>
            <person name="Spring S."/>
            <person name="Rohde M."/>
            <person name="Sikorski J."/>
            <person name="Goker M."/>
            <person name="Woyke T."/>
            <person name="Bristow J."/>
            <person name="Eisen J.A."/>
            <person name="Markowitz V."/>
            <person name="Hugenholtz P."/>
            <person name="Kyrpides N.C."/>
            <person name="Klenk H.P."/>
        </authorList>
    </citation>
    <scope>NUCLEOTIDE SEQUENCE [LARGE SCALE GENOMIC DNA]</scope>
    <source>
        <strain evidence="1 2">DSM 12260</strain>
    </source>
</reference>
<gene>
    <name evidence="1" type="ORF">Apau_1904</name>
</gene>
<organism evidence="1 2">
    <name type="scientific">Aminomonas paucivorans DSM 12260</name>
    <dbReference type="NCBI Taxonomy" id="584708"/>
    <lineage>
        <taxon>Bacteria</taxon>
        <taxon>Thermotogati</taxon>
        <taxon>Synergistota</taxon>
        <taxon>Synergistia</taxon>
        <taxon>Synergistales</taxon>
        <taxon>Synergistaceae</taxon>
        <taxon>Aminomonas</taxon>
    </lineage>
</organism>
<sequence length="312" mass="35021">MQQVTVRGERWYPSERNFAESLGDYWGDWYCDSEAGVLKAVLMRRPGPELDGVTDPAAVRFKAPVDPETARRQHDALADLYRAHGVTVHYVEGYRPDRPNALFMRDQVLMTPEGAIVCRPAMEARRGEERFAAEALARLGVPILKTVNGDGIFEGACLLWVDRRTVILGTGCRANEAGARQVERELREIGVTDFLRFPIPFGHAHLDGLMNFPDRKTVMVFPWQVPYEVCRPLLDRGFRILENPHVEEVKLTFGINFVTLRPGKVVLPSGNPGTRALLEEAGVECVEADLSEIVKAWGATHCLTAFLRRDPI</sequence>
<dbReference type="GO" id="GO:0016740">
    <property type="term" value="F:transferase activity"/>
    <property type="evidence" value="ECO:0007669"/>
    <property type="project" value="UniProtKB-KW"/>
</dbReference>
<dbReference type="OrthoDB" id="9807502at2"/>
<dbReference type="AlphaFoldDB" id="E3CWG3"/>
<proteinExistence type="predicted"/>
<accession>E3CWG3</accession>
<dbReference type="GO" id="GO:0019546">
    <property type="term" value="P:L-arginine deiminase pathway"/>
    <property type="evidence" value="ECO:0007669"/>
    <property type="project" value="TreeGrafter"/>
</dbReference>
<dbReference type="PaxDb" id="584708-Apau_1904"/>
<dbReference type="eggNOG" id="COG1834">
    <property type="taxonomic scope" value="Bacteria"/>
</dbReference>
<dbReference type="Proteomes" id="UP000005096">
    <property type="component" value="Chromosome"/>
</dbReference>
<name>E3CWG3_9BACT</name>